<dbReference type="NCBIfam" id="TIGR00508">
    <property type="entry name" value="bioA"/>
    <property type="match status" value="1"/>
</dbReference>
<dbReference type="Gene3D" id="3.40.640.10">
    <property type="entry name" value="Type I PLP-dependent aspartate aminotransferase-like (Major domain)"/>
    <property type="match status" value="1"/>
</dbReference>
<dbReference type="GO" id="GO:0004015">
    <property type="term" value="F:adenosylmethionine-8-amino-7-oxononanoate transaminase activity"/>
    <property type="evidence" value="ECO:0007669"/>
    <property type="project" value="InterPro"/>
</dbReference>
<comment type="pathway">
    <text evidence="2">Cofactor biosynthesis; biotin biosynthesis.</text>
</comment>
<keyword evidence="5" id="KW-0949">S-adenosyl-L-methionine</keyword>
<dbReference type="GO" id="GO:0009102">
    <property type="term" value="P:biotin biosynthetic process"/>
    <property type="evidence" value="ECO:0007669"/>
    <property type="project" value="UniProtKB-UniPathway"/>
</dbReference>
<evidence type="ECO:0000256" key="2">
    <source>
        <dbReference type="ARBA" id="ARBA00004746"/>
    </source>
</evidence>
<evidence type="ECO:0000256" key="4">
    <source>
        <dbReference type="ARBA" id="ARBA00022679"/>
    </source>
</evidence>
<dbReference type="InterPro" id="IPR015422">
    <property type="entry name" value="PyrdxlP-dep_Trfase_small"/>
</dbReference>
<reference evidence="8" key="1">
    <citation type="submission" date="2020-05" db="EMBL/GenBank/DDBJ databases">
        <authorList>
            <person name="Chiriac C."/>
            <person name="Salcher M."/>
            <person name="Ghai R."/>
            <person name="Kavagutti S V."/>
        </authorList>
    </citation>
    <scope>NUCLEOTIDE SEQUENCE</scope>
</reference>
<dbReference type="CDD" id="cd00610">
    <property type="entry name" value="OAT_like"/>
    <property type="match status" value="1"/>
</dbReference>
<dbReference type="SUPFAM" id="SSF53383">
    <property type="entry name" value="PLP-dependent transferases"/>
    <property type="match status" value="1"/>
</dbReference>
<dbReference type="PANTHER" id="PTHR42684:SF17">
    <property type="entry name" value="ADENOSYLMETHIONINE-8-AMINO-7-OXONONANOATE AMINOTRANSFERASE"/>
    <property type="match status" value="1"/>
</dbReference>
<accession>A0A6J7BM08</accession>
<evidence type="ECO:0000256" key="5">
    <source>
        <dbReference type="ARBA" id="ARBA00022691"/>
    </source>
</evidence>
<evidence type="ECO:0000256" key="6">
    <source>
        <dbReference type="ARBA" id="ARBA00022756"/>
    </source>
</evidence>
<dbReference type="InterPro" id="IPR015424">
    <property type="entry name" value="PyrdxlP-dep_Trfase"/>
</dbReference>
<dbReference type="PIRSF" id="PIRSF000521">
    <property type="entry name" value="Transaminase_4ab_Lys_Orn"/>
    <property type="match status" value="1"/>
</dbReference>
<gene>
    <name evidence="8" type="ORF">UFOPK3268_00194</name>
</gene>
<dbReference type="AlphaFoldDB" id="A0A6J7BM08"/>
<dbReference type="InterPro" id="IPR015421">
    <property type="entry name" value="PyrdxlP-dep_Trfase_major"/>
</dbReference>
<comment type="cofactor">
    <cofactor evidence="1">
        <name>pyridoxal 5'-phosphate</name>
        <dbReference type="ChEBI" id="CHEBI:597326"/>
    </cofactor>
</comment>
<organism evidence="8">
    <name type="scientific">freshwater metagenome</name>
    <dbReference type="NCBI Taxonomy" id="449393"/>
    <lineage>
        <taxon>unclassified sequences</taxon>
        <taxon>metagenomes</taxon>
        <taxon>ecological metagenomes</taxon>
    </lineage>
</organism>
<keyword evidence="4" id="KW-0808">Transferase</keyword>
<dbReference type="Gene3D" id="3.90.1150.10">
    <property type="entry name" value="Aspartate Aminotransferase, domain 1"/>
    <property type="match status" value="1"/>
</dbReference>
<name>A0A6J7BM08_9ZZZZ</name>
<dbReference type="InterPro" id="IPR005815">
    <property type="entry name" value="BioA"/>
</dbReference>
<keyword evidence="3" id="KW-0032">Aminotransferase</keyword>
<keyword evidence="6" id="KW-0093">Biotin biosynthesis</keyword>
<dbReference type="InterPro" id="IPR049704">
    <property type="entry name" value="Aminotrans_3_PPA_site"/>
</dbReference>
<dbReference type="PROSITE" id="PS00600">
    <property type="entry name" value="AA_TRANSFER_CLASS_3"/>
    <property type="match status" value="1"/>
</dbReference>
<evidence type="ECO:0000256" key="1">
    <source>
        <dbReference type="ARBA" id="ARBA00001933"/>
    </source>
</evidence>
<evidence type="ECO:0000256" key="7">
    <source>
        <dbReference type="ARBA" id="ARBA00022898"/>
    </source>
</evidence>
<dbReference type="PANTHER" id="PTHR42684">
    <property type="entry name" value="ADENOSYLMETHIONINE-8-AMINO-7-OXONONANOATE AMINOTRANSFERASE"/>
    <property type="match status" value="1"/>
</dbReference>
<dbReference type="EMBL" id="CAFBIZ010000013">
    <property type="protein sequence ID" value="CAB4846430.1"/>
    <property type="molecule type" value="Genomic_DNA"/>
</dbReference>
<keyword evidence="7" id="KW-0663">Pyridoxal phosphate</keyword>
<dbReference type="InterPro" id="IPR005814">
    <property type="entry name" value="Aminotrans_3"/>
</dbReference>
<evidence type="ECO:0000313" key="8">
    <source>
        <dbReference type="EMBL" id="CAB4846430.1"/>
    </source>
</evidence>
<proteinExistence type="inferred from homology"/>
<dbReference type="GO" id="GO:0030170">
    <property type="term" value="F:pyridoxal phosphate binding"/>
    <property type="evidence" value="ECO:0007669"/>
    <property type="project" value="InterPro"/>
</dbReference>
<evidence type="ECO:0000256" key="3">
    <source>
        <dbReference type="ARBA" id="ARBA00022576"/>
    </source>
</evidence>
<dbReference type="Pfam" id="PF00202">
    <property type="entry name" value="Aminotran_3"/>
    <property type="match status" value="1"/>
</dbReference>
<protein>
    <submittedName>
        <fullName evidence="8">Unannotated protein</fullName>
    </submittedName>
</protein>
<dbReference type="HAMAP" id="MF_00834">
    <property type="entry name" value="BioA"/>
    <property type="match status" value="1"/>
</dbReference>
<sequence length="440" mass="47088">MTTEDLVARDLASVWHPFTQHSRWADDRPLVIDRAEGMYLIDTDGNRYLDAIASLWVNVHGHAVPEIDDAIRRQLGRLDHTTFLGLTHEPGIVLAEKLLATAPGGADRRATRVFYAGDGASAVEAAIKMAFQAKAQNGEDRPLYLHVAEGYHGDTLGAVSVGGIELFHHTYRPILLDTVMISSPGVRSPGQSAADRAIEVVAEARALMEVQGHRVCAVVVEPMVQAAGGMLTHDAEFLRGMRALADQHGAYLVADEVATGIGRTGTMWAVEHAGVVPDLITCGKGLTAGYLPLSAVLATEEIYEAFLGTSDSGRTFFHGHSYTANPLCAAAAIANLDLMAERDTVGRAARLGERIGELTAGLAAYDGVTEIRRIGTMTGIEVRSVGERTGFEICQRARDRGVLIRPLGDVVVLMPPLALGDDDLDLLVGTVETCIREVVG</sequence>
<dbReference type="UniPathway" id="UPA00078"/>